<dbReference type="Proteomes" id="UP000736335">
    <property type="component" value="Unassembled WGS sequence"/>
</dbReference>
<dbReference type="EMBL" id="WIUZ02000002">
    <property type="protein sequence ID" value="KAF9790364.1"/>
    <property type="molecule type" value="Genomic_DNA"/>
</dbReference>
<keyword evidence="2" id="KW-1185">Reference proteome</keyword>
<name>A0A9P6HM53_9AGAM</name>
<comment type="caution">
    <text evidence="1">The sequence shown here is derived from an EMBL/GenBank/DDBJ whole genome shotgun (WGS) entry which is preliminary data.</text>
</comment>
<organism evidence="1 2">
    <name type="scientific">Thelephora terrestris</name>
    <dbReference type="NCBI Taxonomy" id="56493"/>
    <lineage>
        <taxon>Eukaryota</taxon>
        <taxon>Fungi</taxon>
        <taxon>Dikarya</taxon>
        <taxon>Basidiomycota</taxon>
        <taxon>Agaricomycotina</taxon>
        <taxon>Agaricomycetes</taxon>
        <taxon>Thelephorales</taxon>
        <taxon>Thelephoraceae</taxon>
        <taxon>Thelephora</taxon>
    </lineage>
</organism>
<proteinExistence type="predicted"/>
<accession>A0A9P6HM53</accession>
<evidence type="ECO:0000313" key="2">
    <source>
        <dbReference type="Proteomes" id="UP000736335"/>
    </source>
</evidence>
<reference evidence="1" key="1">
    <citation type="journal article" date="2020" name="Nat. Commun.">
        <title>Large-scale genome sequencing of mycorrhizal fungi provides insights into the early evolution of symbiotic traits.</title>
        <authorList>
            <person name="Miyauchi S."/>
            <person name="Kiss E."/>
            <person name="Kuo A."/>
            <person name="Drula E."/>
            <person name="Kohler A."/>
            <person name="Sanchez-Garcia M."/>
            <person name="Morin E."/>
            <person name="Andreopoulos B."/>
            <person name="Barry K.W."/>
            <person name="Bonito G."/>
            <person name="Buee M."/>
            <person name="Carver A."/>
            <person name="Chen C."/>
            <person name="Cichocki N."/>
            <person name="Clum A."/>
            <person name="Culley D."/>
            <person name="Crous P.W."/>
            <person name="Fauchery L."/>
            <person name="Girlanda M."/>
            <person name="Hayes R.D."/>
            <person name="Keri Z."/>
            <person name="LaButti K."/>
            <person name="Lipzen A."/>
            <person name="Lombard V."/>
            <person name="Magnuson J."/>
            <person name="Maillard F."/>
            <person name="Murat C."/>
            <person name="Nolan M."/>
            <person name="Ohm R.A."/>
            <person name="Pangilinan J."/>
            <person name="Pereira M.F."/>
            <person name="Perotto S."/>
            <person name="Peter M."/>
            <person name="Pfister S."/>
            <person name="Riley R."/>
            <person name="Sitrit Y."/>
            <person name="Stielow J.B."/>
            <person name="Szollosi G."/>
            <person name="Zifcakova L."/>
            <person name="Stursova M."/>
            <person name="Spatafora J.W."/>
            <person name="Tedersoo L."/>
            <person name="Vaario L.M."/>
            <person name="Yamada A."/>
            <person name="Yan M."/>
            <person name="Wang P."/>
            <person name="Xu J."/>
            <person name="Bruns T."/>
            <person name="Baldrian P."/>
            <person name="Vilgalys R."/>
            <person name="Dunand C."/>
            <person name="Henrissat B."/>
            <person name="Grigoriev I.V."/>
            <person name="Hibbett D."/>
            <person name="Nagy L.G."/>
            <person name="Martin F.M."/>
        </authorList>
    </citation>
    <scope>NUCLEOTIDE SEQUENCE</scope>
    <source>
        <strain evidence="1">UH-Tt-Lm1</strain>
    </source>
</reference>
<protein>
    <submittedName>
        <fullName evidence="1">Uncharacterized protein</fullName>
    </submittedName>
</protein>
<gene>
    <name evidence="1" type="ORF">BJ322DRAFT_1035939</name>
</gene>
<sequence length="676" mass="76220">MIPQTQELMVDLDSIYHAIEYGGNEEEIKSKTLSVFANWSQGTYGSGSDTDVFILCPRTTDGTAVLKGNHKRLMDFLAKLGESTGVMVFKATLEYSREGMPIHLEAYNLPWVINPPLGERPLYLFDKDTMYKQQWMLKDICAPRGRLVCTVSPTNKRAVIPSDAFTSRPPDFTLFGPGFLGHRDVIIDVYTLQAVVLIPKDRISRALKSRKQMMDATSSFRTMGSSASDGPEWGPSVCLKNFPAEVDCVHLLENLDLSVAQERPGVWNEVMGILCRFKTAKEIGTSRIFASIRKFSFKKVRPFLDILVTRFDTVNDIFSFTAGIKEASQLQDQDVVRQWCADRGDNQIMRILGSDEKTLPSLVQYAFVNGLPLLSNFIKSLSKDKTVGFTFWLSLVSHLDRQWQSVNSLSFAGAPLHELYSMLDCCIAAMTPLVTEGAVYTLVPPGLMDDVRHNAEVHVKRAVILIEICLRFSPGRCGEVLSDVLLVPGDLQTKFDLLLRPFVRSLRPLLNQYGVTIFRPPFSLFYRFLIGMFLGNLARSGKPPLARTLCTKKVVCDRCEFIENFLSSGEESKELIVTNKEWKHVRYVFPKLKDRIFPPTVTSGHSWKTIRITRRPEARTEAAREFLLMIGDEGDILKLVGPLKKAVWETLKNMEPFDIEPFLQFPPPTTVGSQTA</sequence>
<dbReference type="AlphaFoldDB" id="A0A9P6HM53"/>
<reference evidence="1" key="2">
    <citation type="submission" date="2020-11" db="EMBL/GenBank/DDBJ databases">
        <authorList>
            <consortium name="DOE Joint Genome Institute"/>
            <person name="Kuo A."/>
            <person name="Miyauchi S."/>
            <person name="Kiss E."/>
            <person name="Drula E."/>
            <person name="Kohler A."/>
            <person name="Sanchez-Garcia M."/>
            <person name="Andreopoulos B."/>
            <person name="Barry K.W."/>
            <person name="Bonito G."/>
            <person name="Buee M."/>
            <person name="Carver A."/>
            <person name="Chen C."/>
            <person name="Cichocki N."/>
            <person name="Clum A."/>
            <person name="Culley D."/>
            <person name="Crous P.W."/>
            <person name="Fauchery L."/>
            <person name="Girlanda M."/>
            <person name="Hayes R."/>
            <person name="Keri Z."/>
            <person name="Labutti K."/>
            <person name="Lipzen A."/>
            <person name="Lombard V."/>
            <person name="Magnuson J."/>
            <person name="Maillard F."/>
            <person name="Morin E."/>
            <person name="Murat C."/>
            <person name="Nolan M."/>
            <person name="Ohm R."/>
            <person name="Pangilinan J."/>
            <person name="Pereira M."/>
            <person name="Perotto S."/>
            <person name="Peter M."/>
            <person name="Riley R."/>
            <person name="Sitrit Y."/>
            <person name="Stielow B."/>
            <person name="Szollosi G."/>
            <person name="Zifcakova L."/>
            <person name="Stursova M."/>
            <person name="Spatafora J.W."/>
            <person name="Tedersoo L."/>
            <person name="Vaario L.-M."/>
            <person name="Yamada A."/>
            <person name="Yan M."/>
            <person name="Wang P."/>
            <person name="Xu J."/>
            <person name="Bruns T."/>
            <person name="Baldrian P."/>
            <person name="Vilgalys R."/>
            <person name="Henrissat B."/>
            <person name="Grigoriev I.V."/>
            <person name="Hibbett D."/>
            <person name="Nagy L.G."/>
            <person name="Martin F.M."/>
        </authorList>
    </citation>
    <scope>NUCLEOTIDE SEQUENCE</scope>
    <source>
        <strain evidence="1">UH-Tt-Lm1</strain>
    </source>
</reference>
<evidence type="ECO:0000313" key="1">
    <source>
        <dbReference type="EMBL" id="KAF9790364.1"/>
    </source>
</evidence>